<name>A0AA88HVN4_ARTSF</name>
<proteinExistence type="predicted"/>
<feature type="region of interest" description="Disordered" evidence="6">
    <location>
        <begin position="1102"/>
        <end position="1128"/>
    </location>
</feature>
<reference evidence="9" key="1">
    <citation type="submission" date="2023-07" db="EMBL/GenBank/DDBJ databases">
        <title>Chromosome-level genome assembly of Artemia franciscana.</title>
        <authorList>
            <person name="Jo E."/>
        </authorList>
    </citation>
    <scope>NUCLEOTIDE SEQUENCE</scope>
    <source>
        <tissue evidence="9">Whole body</tissue>
    </source>
</reference>
<dbReference type="InterPro" id="IPR013087">
    <property type="entry name" value="Znf_C2H2_type"/>
</dbReference>
<evidence type="ECO:0000256" key="1">
    <source>
        <dbReference type="ARBA" id="ARBA00022853"/>
    </source>
</evidence>
<keyword evidence="5" id="KW-0479">Metal-binding</keyword>
<evidence type="ECO:0000256" key="4">
    <source>
        <dbReference type="ARBA" id="ARBA00023242"/>
    </source>
</evidence>
<evidence type="ECO:0000259" key="8">
    <source>
        <dbReference type="PROSITE" id="PS51011"/>
    </source>
</evidence>
<keyword evidence="5" id="KW-0862">Zinc</keyword>
<keyword evidence="2" id="KW-0805">Transcription regulation</keyword>
<dbReference type="Gene3D" id="1.25.10.10">
    <property type="entry name" value="Leucine-rich Repeat Variant"/>
    <property type="match status" value="1"/>
</dbReference>
<evidence type="ECO:0000256" key="3">
    <source>
        <dbReference type="ARBA" id="ARBA00023163"/>
    </source>
</evidence>
<evidence type="ECO:0000256" key="6">
    <source>
        <dbReference type="SAM" id="MobiDB-lite"/>
    </source>
</evidence>
<dbReference type="GO" id="GO:0008270">
    <property type="term" value="F:zinc ion binding"/>
    <property type="evidence" value="ECO:0007669"/>
    <property type="project" value="UniProtKB-KW"/>
</dbReference>
<evidence type="ECO:0000256" key="5">
    <source>
        <dbReference type="PROSITE-ProRule" id="PRU00042"/>
    </source>
</evidence>
<evidence type="ECO:0000313" key="10">
    <source>
        <dbReference type="Proteomes" id="UP001187531"/>
    </source>
</evidence>
<dbReference type="InterPro" id="IPR011989">
    <property type="entry name" value="ARM-like"/>
</dbReference>
<dbReference type="InterPro" id="IPR036431">
    <property type="entry name" value="ARID_dom_sf"/>
</dbReference>
<feature type="region of interest" description="Disordered" evidence="6">
    <location>
        <begin position="779"/>
        <end position="799"/>
    </location>
</feature>
<feature type="region of interest" description="Disordered" evidence="6">
    <location>
        <begin position="1261"/>
        <end position="1304"/>
    </location>
</feature>
<keyword evidence="1" id="KW-0156">Chromatin regulator</keyword>
<dbReference type="PANTHER" id="PTHR22970:SF14">
    <property type="entry name" value="AT-RICH INTERACTIVE DOMAIN-CONTAINING PROTEIN 2"/>
    <property type="match status" value="1"/>
</dbReference>
<feature type="compositionally biased region" description="Basic and acidic residues" evidence="6">
    <location>
        <begin position="1109"/>
        <end position="1119"/>
    </location>
</feature>
<keyword evidence="5" id="KW-0863">Zinc-finger</keyword>
<dbReference type="PANTHER" id="PTHR22970">
    <property type="entry name" value="AT-RICH INTERACTIVE DOMAIN-CONTAINING PROTEIN 2"/>
    <property type="match status" value="1"/>
</dbReference>
<comment type="caution">
    <text evidence="9">The sequence shown here is derived from an EMBL/GenBank/DDBJ whole genome shotgun (WGS) entry which is preliminary data.</text>
</comment>
<dbReference type="InterPro" id="IPR001606">
    <property type="entry name" value="ARID_dom"/>
</dbReference>
<dbReference type="SUPFAM" id="SSF46774">
    <property type="entry name" value="ARID-like"/>
    <property type="match status" value="1"/>
</dbReference>
<evidence type="ECO:0000313" key="9">
    <source>
        <dbReference type="EMBL" id="KAK2712996.1"/>
    </source>
</evidence>
<dbReference type="GO" id="GO:0006325">
    <property type="term" value="P:chromatin organization"/>
    <property type="evidence" value="ECO:0007669"/>
    <property type="project" value="UniProtKB-KW"/>
</dbReference>
<dbReference type="GO" id="GO:0003677">
    <property type="term" value="F:DNA binding"/>
    <property type="evidence" value="ECO:0007669"/>
    <property type="project" value="InterPro"/>
</dbReference>
<dbReference type="SMART" id="SM01014">
    <property type="entry name" value="ARID"/>
    <property type="match status" value="1"/>
</dbReference>
<evidence type="ECO:0000259" key="7">
    <source>
        <dbReference type="PROSITE" id="PS50157"/>
    </source>
</evidence>
<protein>
    <recommendedName>
        <fullName evidence="11">AT-rich interactive domain-containing protein 2</fullName>
    </recommendedName>
</protein>
<dbReference type="InterPro" id="IPR052406">
    <property type="entry name" value="Chromatin_Remodeling_Comp"/>
</dbReference>
<dbReference type="PROSITE" id="PS00028">
    <property type="entry name" value="ZINC_FINGER_C2H2_1"/>
    <property type="match status" value="1"/>
</dbReference>
<feature type="compositionally biased region" description="Polar residues" evidence="6">
    <location>
        <begin position="1011"/>
        <end position="1037"/>
    </location>
</feature>
<gene>
    <name evidence="9" type="ORF">QYM36_011633</name>
</gene>
<accession>A0AA88HVN4</accession>
<organism evidence="9 10">
    <name type="scientific">Artemia franciscana</name>
    <name type="common">Brine shrimp</name>
    <name type="synonym">Artemia sanfranciscana</name>
    <dbReference type="NCBI Taxonomy" id="6661"/>
    <lineage>
        <taxon>Eukaryota</taxon>
        <taxon>Metazoa</taxon>
        <taxon>Ecdysozoa</taxon>
        <taxon>Arthropoda</taxon>
        <taxon>Crustacea</taxon>
        <taxon>Branchiopoda</taxon>
        <taxon>Anostraca</taxon>
        <taxon>Artemiidae</taxon>
        <taxon>Artemia</taxon>
    </lineage>
</organism>
<dbReference type="PROSITE" id="PS51011">
    <property type="entry name" value="ARID"/>
    <property type="match status" value="1"/>
</dbReference>
<feature type="domain" description="C2H2-type" evidence="7">
    <location>
        <begin position="1313"/>
        <end position="1338"/>
    </location>
</feature>
<evidence type="ECO:0000256" key="2">
    <source>
        <dbReference type="ARBA" id="ARBA00023015"/>
    </source>
</evidence>
<dbReference type="Proteomes" id="UP001187531">
    <property type="component" value="Unassembled WGS sequence"/>
</dbReference>
<dbReference type="PROSITE" id="PS50157">
    <property type="entry name" value="ZINC_FINGER_C2H2_2"/>
    <property type="match status" value="1"/>
</dbReference>
<keyword evidence="3" id="KW-0804">Transcription</keyword>
<feature type="region of interest" description="Disordered" evidence="6">
    <location>
        <begin position="936"/>
        <end position="962"/>
    </location>
</feature>
<dbReference type="Gene3D" id="1.10.150.60">
    <property type="entry name" value="ARID DNA-binding domain"/>
    <property type="match status" value="1"/>
</dbReference>
<dbReference type="Pfam" id="PF01388">
    <property type="entry name" value="ARID"/>
    <property type="match status" value="1"/>
</dbReference>
<dbReference type="InterPro" id="IPR016024">
    <property type="entry name" value="ARM-type_fold"/>
</dbReference>
<dbReference type="SUPFAM" id="SSF48371">
    <property type="entry name" value="ARM repeat"/>
    <property type="match status" value="1"/>
</dbReference>
<dbReference type="SMART" id="SM00501">
    <property type="entry name" value="BRIGHT"/>
    <property type="match status" value="1"/>
</dbReference>
<feature type="compositionally biased region" description="Polar residues" evidence="6">
    <location>
        <begin position="779"/>
        <end position="798"/>
    </location>
</feature>
<feature type="compositionally biased region" description="Polar residues" evidence="6">
    <location>
        <begin position="1288"/>
        <end position="1304"/>
    </location>
</feature>
<keyword evidence="4" id="KW-0539">Nucleus</keyword>
<evidence type="ECO:0008006" key="11">
    <source>
        <dbReference type="Google" id="ProtNLM"/>
    </source>
</evidence>
<dbReference type="EMBL" id="JAVRJZ010000015">
    <property type="protein sequence ID" value="KAK2712996.1"/>
    <property type="molecule type" value="Genomic_DNA"/>
</dbReference>
<feature type="domain" description="ARID" evidence="8">
    <location>
        <begin position="13"/>
        <end position="105"/>
    </location>
</feature>
<keyword evidence="10" id="KW-1185">Reference proteome</keyword>
<sequence>MADILNKKKDVYMKEKTSFLKELQSFHDNKGTPFQRFPYIGSKEIDLYLLYYLVTANGGWEKVNAFDSWDHLIQYFNLPKDCTNGAQALKYVYLRYLDQYERVHFLGEDIDRLQRDEEHEDEKRSQRRALRAFATQHVPTSYNYSQHLINATTRTGLGLSLPKEKGKDDCEKLILSLLSPMPNEQEFALNVCHLMSSEKGQGINLEVNPRIVDSLLAHAGVFTEEQTRELMSQVYKTTHRVRISNFWKYSISDKDFLELSSERIHERVGPPDIETPILEEDKEISESVDLFHPVIIPNLPNETAESQPKCKEEQVDRFKDKIEFVDAEKPKSLMGEECNHEENGPVKQNDDLQLTESDIALFSAWNCGKRDFYGLRVLQVLHIIRNLTFEEANQPILAKNLTCVRFLLLCIHSDRSELKALACEAFGNIASEFHLEDPVTSQVSAMLLGTISKGLLSQDRAIILGSLEILSKLCQIQENEIILQSALDQKICESICNYLTAHDILLLIMTLECLLSVSSLGESSCNRILNSHSSLKTLLSLLTIEAQSFGQRACINMQVIDANTGLVPVPAPTNNQTTPIKAPPPKTPASKVAIPKAAAATPMTPKQNDAESGVKSWIKTVLEPSRGSSVDLAEMHKLYAETYAKPRKVAVFTQQQLTKLIRGAFGSSVGPVRKQNSLSNDLQYMHIRLKPGTLVPKPVLPLAKAVYIDVKPPDPVQPVQNSLISVQSTPSTVSQHNVSGLQASPSAALSTPSVVKPLNSPILKAQLSVPSTPKQVVQRQQLNHRGDPQSGSAVTNGPTPVAPIVNGVMLQNQLAKEVKIEVKEELRTESKLETLLNHSEEKKNVLSDLLEKDVNGFASRKDVRIGERGLEIVLKDELASNMTARVDEEGSVQLHIEDKSFDSSELNSLQLLQQNGSSSFQHMLIEKGIIEEKPNRAKGKKRRLNVNGEEETKRRKETPISCGESSILQKAIELANIDEELLDEMEPKENGLPPPSTPSHSKLSAILHSTPRPQATSTPPIQHSVVSSTSGTNSQRVMNGPKEQELLLQQSDGTVVRVVQGLQSRQIMQQLAHSGNQGVQQNVSQLVIRDPQTGKTQIVQGVVQPQKQEQQKLKSRPEIKSPPITVSTSGSQVAVGQNQLVVSQGMLNQQQVMLNQNTNQVILGASGQQKQYLVQTSSGLQVVTGAPNHLYVQGNGQQLVLANGANGQQFFVSANSATGQQLVIGPSQSAGQQIVLANSQGQPMKFVLVNSQNPQSLVVNKNQRMTSPLPSDEGVKVNKEPLPPPLPSTQASSGARQQAPQSSKVPFTSDAAYLCEWRACMRAFRTPSDLYAHACRVHCPTSLDEGQCQWERCDDLKRKRLSLMTHLYDRHCSEDIQKRLSLRRKQIALQGKTDIPLPNLPPPHPGYAPNAAMSAIRRHALVDWGNGKDIPVSFPLYNICLF</sequence>
<feature type="region of interest" description="Disordered" evidence="6">
    <location>
        <begin position="1010"/>
        <end position="1038"/>
    </location>
</feature>